<protein>
    <submittedName>
        <fullName evidence="2">Rhodanese-related sulfurtransferase</fullName>
    </submittedName>
</protein>
<dbReference type="SUPFAM" id="SSF52821">
    <property type="entry name" value="Rhodanese/Cell cycle control phosphatase"/>
    <property type="match status" value="1"/>
</dbReference>
<dbReference type="OrthoDB" id="9800872at2"/>
<dbReference type="PANTHER" id="PTHR43031:SF1">
    <property type="entry name" value="PYRIDINE NUCLEOTIDE-DISULPHIDE OXIDOREDUCTASE"/>
    <property type="match status" value="1"/>
</dbReference>
<dbReference type="CDD" id="cd00158">
    <property type="entry name" value="RHOD"/>
    <property type="match status" value="1"/>
</dbReference>
<dbReference type="InterPro" id="IPR050229">
    <property type="entry name" value="GlpE_sulfurtransferase"/>
</dbReference>
<keyword evidence="2" id="KW-0808">Transferase</keyword>
<evidence type="ECO:0000313" key="2">
    <source>
        <dbReference type="EMBL" id="SDW06477.1"/>
    </source>
</evidence>
<dbReference type="PANTHER" id="PTHR43031">
    <property type="entry name" value="FAD-DEPENDENT OXIDOREDUCTASE"/>
    <property type="match status" value="1"/>
</dbReference>
<evidence type="ECO:0000259" key="1">
    <source>
        <dbReference type="PROSITE" id="PS50206"/>
    </source>
</evidence>
<sequence length="108" mass="12719">MSDYPYINREARELSDTYSTDKENFIWVDVRTEEEFREGHIPGSIHIPFDEMEERYVELVDVKERDVMLICRSGRRSVVAAHILAEEGFQHLFNLKGGMLEWTGPVER</sequence>
<dbReference type="InterPro" id="IPR036873">
    <property type="entry name" value="Rhodanese-like_dom_sf"/>
</dbReference>
<organism evidence="2 3">
    <name type="scientific">Marininema mesophilum</name>
    <dbReference type="NCBI Taxonomy" id="1048340"/>
    <lineage>
        <taxon>Bacteria</taxon>
        <taxon>Bacillati</taxon>
        <taxon>Bacillota</taxon>
        <taxon>Bacilli</taxon>
        <taxon>Bacillales</taxon>
        <taxon>Thermoactinomycetaceae</taxon>
        <taxon>Marininema</taxon>
    </lineage>
</organism>
<dbReference type="Gene3D" id="3.40.250.10">
    <property type="entry name" value="Rhodanese-like domain"/>
    <property type="match status" value="1"/>
</dbReference>
<dbReference type="PROSITE" id="PS50206">
    <property type="entry name" value="RHODANESE_3"/>
    <property type="match status" value="1"/>
</dbReference>
<dbReference type="GO" id="GO:0016740">
    <property type="term" value="F:transferase activity"/>
    <property type="evidence" value="ECO:0007669"/>
    <property type="project" value="UniProtKB-KW"/>
</dbReference>
<evidence type="ECO:0000313" key="3">
    <source>
        <dbReference type="Proteomes" id="UP000198534"/>
    </source>
</evidence>
<dbReference type="InterPro" id="IPR001763">
    <property type="entry name" value="Rhodanese-like_dom"/>
</dbReference>
<dbReference type="Proteomes" id="UP000198534">
    <property type="component" value="Unassembled WGS sequence"/>
</dbReference>
<dbReference type="STRING" id="1048340.SAMN05444487_101221"/>
<name>A0A1H2QGW1_9BACL</name>
<keyword evidence="3" id="KW-1185">Reference proteome</keyword>
<dbReference type="Pfam" id="PF00581">
    <property type="entry name" value="Rhodanese"/>
    <property type="match status" value="1"/>
</dbReference>
<accession>A0A1H2QGW1</accession>
<feature type="domain" description="Rhodanese" evidence="1">
    <location>
        <begin position="21"/>
        <end position="108"/>
    </location>
</feature>
<dbReference type="RefSeq" id="WP_091734835.1">
    <property type="nucleotide sequence ID" value="NZ_FNNQ01000001.1"/>
</dbReference>
<dbReference type="AlphaFoldDB" id="A0A1H2QGW1"/>
<dbReference type="EMBL" id="FNNQ01000001">
    <property type="protein sequence ID" value="SDW06477.1"/>
    <property type="molecule type" value="Genomic_DNA"/>
</dbReference>
<proteinExistence type="predicted"/>
<reference evidence="2 3" key="1">
    <citation type="submission" date="2016-10" db="EMBL/GenBank/DDBJ databases">
        <authorList>
            <person name="de Groot N.N."/>
        </authorList>
    </citation>
    <scope>NUCLEOTIDE SEQUENCE [LARGE SCALE GENOMIC DNA]</scope>
    <source>
        <strain evidence="2 3">DSM 45610</strain>
    </source>
</reference>
<dbReference type="SMART" id="SM00450">
    <property type="entry name" value="RHOD"/>
    <property type="match status" value="1"/>
</dbReference>
<gene>
    <name evidence="2" type="ORF">SAMN05444487_101221</name>
</gene>